<feature type="domain" description="EamA" evidence="2">
    <location>
        <begin position="153"/>
        <end position="282"/>
    </location>
</feature>
<dbReference type="AlphaFoldDB" id="A0A059G9S1"/>
<dbReference type="PATRIC" id="fig|1280953.3.peg.1272"/>
<feature type="transmembrane region" description="Helical" evidence="1">
    <location>
        <begin position="184"/>
        <end position="206"/>
    </location>
</feature>
<dbReference type="SUPFAM" id="SSF103481">
    <property type="entry name" value="Multidrug resistance efflux transporter EmrE"/>
    <property type="match status" value="2"/>
</dbReference>
<accession>A0A059G9S1</accession>
<dbReference type="Pfam" id="PF00892">
    <property type="entry name" value="EamA"/>
    <property type="match status" value="2"/>
</dbReference>
<keyword evidence="1" id="KW-0472">Membrane</keyword>
<dbReference type="STRING" id="1280953.HOC_06293"/>
<dbReference type="GO" id="GO:0016020">
    <property type="term" value="C:membrane"/>
    <property type="evidence" value="ECO:0007669"/>
    <property type="project" value="InterPro"/>
</dbReference>
<feature type="transmembrane region" description="Helical" evidence="1">
    <location>
        <begin position="240"/>
        <end position="260"/>
    </location>
</feature>
<dbReference type="eggNOG" id="COG0697">
    <property type="taxonomic scope" value="Bacteria"/>
</dbReference>
<gene>
    <name evidence="3" type="ORF">HOC_06293</name>
</gene>
<dbReference type="Proteomes" id="UP000024942">
    <property type="component" value="Unassembled WGS sequence"/>
</dbReference>
<evidence type="ECO:0000256" key="1">
    <source>
        <dbReference type="SAM" id="Phobius"/>
    </source>
</evidence>
<dbReference type="PANTHER" id="PTHR22911">
    <property type="entry name" value="ACYL-MALONYL CONDENSING ENZYME-RELATED"/>
    <property type="match status" value="1"/>
</dbReference>
<protein>
    <recommendedName>
        <fullName evidence="2">EamA domain-containing protein</fullName>
    </recommendedName>
</protein>
<name>A0A059G9S1_9PROT</name>
<dbReference type="EMBL" id="ARYL01000007">
    <property type="protein sequence ID" value="KDA03223.1"/>
    <property type="molecule type" value="Genomic_DNA"/>
</dbReference>
<dbReference type="RefSeq" id="WP_051624581.1">
    <property type="nucleotide sequence ID" value="NZ_ARYL01000007.1"/>
</dbReference>
<evidence type="ECO:0000313" key="3">
    <source>
        <dbReference type="EMBL" id="KDA03223.1"/>
    </source>
</evidence>
<feature type="transmembrane region" description="Helical" evidence="1">
    <location>
        <begin position="212"/>
        <end position="233"/>
    </location>
</feature>
<feature type="transmembrane region" description="Helical" evidence="1">
    <location>
        <begin position="94"/>
        <end position="116"/>
    </location>
</feature>
<evidence type="ECO:0000313" key="4">
    <source>
        <dbReference type="Proteomes" id="UP000024942"/>
    </source>
</evidence>
<feature type="transmembrane region" description="Helical" evidence="1">
    <location>
        <begin position="153"/>
        <end position="172"/>
    </location>
</feature>
<keyword evidence="1" id="KW-0812">Transmembrane</keyword>
<keyword evidence="1" id="KW-1133">Transmembrane helix</keyword>
<feature type="transmembrane region" description="Helical" evidence="1">
    <location>
        <begin position="123"/>
        <end position="141"/>
    </location>
</feature>
<feature type="transmembrane region" description="Helical" evidence="1">
    <location>
        <begin position="266"/>
        <end position="284"/>
    </location>
</feature>
<organism evidence="3 4">
    <name type="scientific">Hyphomonas oceanitis SCH89</name>
    <dbReference type="NCBI Taxonomy" id="1280953"/>
    <lineage>
        <taxon>Bacteria</taxon>
        <taxon>Pseudomonadati</taxon>
        <taxon>Pseudomonadota</taxon>
        <taxon>Alphaproteobacteria</taxon>
        <taxon>Hyphomonadales</taxon>
        <taxon>Hyphomonadaceae</taxon>
        <taxon>Hyphomonas</taxon>
    </lineage>
</organism>
<keyword evidence="4" id="KW-1185">Reference proteome</keyword>
<sequence>MIARLLSAPLLLAVLAVAMGSGIDALVKATAPGAGVMVLVAWRFLFGAMIATTVFLVQRRAWPKREAVLFHIMRSLMQVASAILLFYALTQLALAETVLIGFTAALMVPFAAWLILGEAVSPRAFGLTLLGFAGAAFAVSATPEGAVGAHRMMGIASILASAMLYAVVLVLLRLRAVKEDATTIALFTNGVPALCLSPFLFGIAGPVNVNDLPVFALLGAIGYAVWYLLTLAYARARAQLLAPLEYTALIWAALIGFVVFDEVPGWRVAVGAVLIVAACLGVAFESHFATRRETGQPVSDLPD</sequence>
<feature type="transmembrane region" description="Helical" evidence="1">
    <location>
        <begin position="68"/>
        <end position="88"/>
    </location>
</feature>
<comment type="caution">
    <text evidence="3">The sequence shown here is derived from an EMBL/GenBank/DDBJ whole genome shotgun (WGS) entry which is preliminary data.</text>
</comment>
<dbReference type="InterPro" id="IPR037185">
    <property type="entry name" value="EmrE-like"/>
</dbReference>
<reference evidence="3 4" key="1">
    <citation type="journal article" date="2014" name="Antonie Van Leeuwenhoek">
        <title>Hyphomonas beringensis sp. nov. and Hyphomonas chukchiensis sp. nov., isolated from surface seawater of the Bering Sea and Chukchi Sea.</title>
        <authorList>
            <person name="Li C."/>
            <person name="Lai Q."/>
            <person name="Li G."/>
            <person name="Dong C."/>
            <person name="Wang J."/>
            <person name="Liao Y."/>
            <person name="Shao Z."/>
        </authorList>
    </citation>
    <scope>NUCLEOTIDE SEQUENCE [LARGE SCALE GENOMIC DNA]</scope>
    <source>
        <strain evidence="3 4">SCH89</strain>
    </source>
</reference>
<dbReference type="InterPro" id="IPR000620">
    <property type="entry name" value="EamA_dom"/>
</dbReference>
<proteinExistence type="predicted"/>
<dbReference type="OrthoDB" id="9812899at2"/>
<evidence type="ECO:0000259" key="2">
    <source>
        <dbReference type="Pfam" id="PF00892"/>
    </source>
</evidence>
<feature type="domain" description="EamA" evidence="2">
    <location>
        <begin position="10"/>
        <end position="138"/>
    </location>
</feature>
<feature type="transmembrane region" description="Helical" evidence="1">
    <location>
        <begin position="36"/>
        <end position="56"/>
    </location>
</feature>